<gene>
    <name evidence="1" type="ORF">GPL21_30550</name>
</gene>
<dbReference type="AlphaFoldDB" id="A0A844T2Z0"/>
<name>A0A844T2Z0_9BRAD</name>
<accession>A0A844T2Z0</accession>
<organism evidence="1 2">
    <name type="scientific">Bradyrhizobium pachyrhizi</name>
    <dbReference type="NCBI Taxonomy" id="280333"/>
    <lineage>
        <taxon>Bacteria</taxon>
        <taxon>Pseudomonadati</taxon>
        <taxon>Pseudomonadota</taxon>
        <taxon>Alphaproteobacteria</taxon>
        <taxon>Hyphomicrobiales</taxon>
        <taxon>Nitrobacteraceae</taxon>
        <taxon>Bradyrhizobium</taxon>
    </lineage>
</organism>
<keyword evidence="2" id="KW-1185">Reference proteome</keyword>
<protein>
    <submittedName>
        <fullName evidence="1">Uncharacterized protein</fullName>
    </submittedName>
</protein>
<evidence type="ECO:0000313" key="2">
    <source>
        <dbReference type="Proteomes" id="UP000436468"/>
    </source>
</evidence>
<proteinExistence type="predicted"/>
<dbReference type="RefSeq" id="WP_157347759.1">
    <property type="nucleotide sequence ID" value="NZ_WQNF01000029.1"/>
</dbReference>
<sequence length="61" mass="6741">MVNGPEQRSSEADDLASKLAECAREARHQAALLPEGPIRDALLEKAKQYEAQIPDDTTYKT</sequence>
<dbReference type="EMBL" id="WQNF01000029">
    <property type="protein sequence ID" value="MVT69441.1"/>
    <property type="molecule type" value="Genomic_DNA"/>
</dbReference>
<comment type="caution">
    <text evidence="1">The sequence shown here is derived from an EMBL/GenBank/DDBJ whole genome shotgun (WGS) entry which is preliminary data.</text>
</comment>
<reference evidence="1 2" key="1">
    <citation type="submission" date="2019-12" db="EMBL/GenBank/DDBJ databases">
        <title>Draft genome sequences Bradyrhizobium cajani AMBPC1010, Bradyrhizobium pachyrhizi AMBPC1040 and Bradyrhizobium yuanmingense ALSPC3051, three plant growth promoting strains isolated from nodules of Cajanus cajan L. in Dominican Republic.</title>
        <authorList>
            <person name="Flores-Felix J.D."/>
            <person name="Araujo J."/>
            <person name="Diaz-Alcantara C."/>
            <person name="Gonzalez-Andres F."/>
            <person name="Velazquez E."/>
        </authorList>
    </citation>
    <scope>NUCLEOTIDE SEQUENCE [LARGE SCALE GENOMIC DNA]</scope>
    <source>
        <strain evidence="1 2">1040</strain>
    </source>
</reference>
<evidence type="ECO:0000313" key="1">
    <source>
        <dbReference type="EMBL" id="MVT69441.1"/>
    </source>
</evidence>
<dbReference type="Proteomes" id="UP000436468">
    <property type="component" value="Unassembled WGS sequence"/>
</dbReference>